<feature type="domain" description="7,8-dihydro-6-hydroxymethylpterin-pyrophosphokinase" evidence="8">
    <location>
        <begin position="8"/>
        <end position="131"/>
    </location>
</feature>
<comment type="pathway">
    <text evidence="1">Cofactor biosynthesis; tetrahydrofolate biosynthesis; 2-amino-4-hydroxy-6-hydroxymethyl-7,8-dihydropteridine diphosphate from 7,8-dihydroneopterin triphosphate: step 4/4.</text>
</comment>
<dbReference type="UniPathway" id="UPA00077">
    <property type="reaction ID" value="UER00155"/>
</dbReference>
<dbReference type="GO" id="GO:0046654">
    <property type="term" value="P:tetrahydrofolate biosynthetic process"/>
    <property type="evidence" value="ECO:0007669"/>
    <property type="project" value="UniProtKB-UniPathway"/>
</dbReference>
<dbReference type="EC" id="2.7.6.3" evidence="2"/>
<evidence type="ECO:0000256" key="2">
    <source>
        <dbReference type="ARBA" id="ARBA00013253"/>
    </source>
</evidence>
<dbReference type="EMBL" id="CP064795">
    <property type="protein sequence ID" value="QPG05228.1"/>
    <property type="molecule type" value="Genomic_DNA"/>
</dbReference>
<evidence type="ECO:0000256" key="6">
    <source>
        <dbReference type="ARBA" id="ARBA00022840"/>
    </source>
</evidence>
<accession>A0A7S9DWK8</accession>
<dbReference type="PANTHER" id="PTHR43071">
    <property type="entry name" value="2-AMINO-4-HYDROXY-6-HYDROXYMETHYLDIHYDROPTERIDINE PYROPHOSPHOKINASE"/>
    <property type="match status" value="1"/>
</dbReference>
<organism evidence="9 10">
    <name type="scientific">Salinimonas marina</name>
    <dbReference type="NCBI Taxonomy" id="2785918"/>
    <lineage>
        <taxon>Bacteria</taxon>
        <taxon>Pseudomonadati</taxon>
        <taxon>Pseudomonadota</taxon>
        <taxon>Gammaproteobacteria</taxon>
        <taxon>Alteromonadales</taxon>
        <taxon>Alteromonadaceae</taxon>
        <taxon>Alteromonas/Salinimonas group</taxon>
        <taxon>Salinimonas</taxon>
    </lineage>
</organism>
<dbReference type="GO" id="GO:0003848">
    <property type="term" value="F:2-amino-4-hydroxy-6-hydroxymethyldihydropteridine diphosphokinase activity"/>
    <property type="evidence" value="ECO:0007669"/>
    <property type="project" value="UniProtKB-EC"/>
</dbReference>
<keyword evidence="10" id="KW-1185">Reference proteome</keyword>
<keyword evidence="3 9" id="KW-0808">Transferase</keyword>
<evidence type="ECO:0000256" key="3">
    <source>
        <dbReference type="ARBA" id="ARBA00022679"/>
    </source>
</evidence>
<evidence type="ECO:0000256" key="4">
    <source>
        <dbReference type="ARBA" id="ARBA00022741"/>
    </source>
</evidence>
<dbReference type="PANTHER" id="PTHR43071:SF2">
    <property type="entry name" value="2-AMINO-4-HYDROXY-6-HYDROXYMETHYLDIHYDROPTERIDINE PYROPHOSPHOKINASE"/>
    <property type="match status" value="1"/>
</dbReference>
<dbReference type="GO" id="GO:0005524">
    <property type="term" value="F:ATP binding"/>
    <property type="evidence" value="ECO:0007669"/>
    <property type="project" value="UniProtKB-KW"/>
</dbReference>
<dbReference type="NCBIfam" id="TIGR01498">
    <property type="entry name" value="folK"/>
    <property type="match status" value="1"/>
</dbReference>
<dbReference type="Gene3D" id="3.30.70.560">
    <property type="entry name" value="7,8-Dihydro-6-hydroxymethylpterin-pyrophosphokinase HPPK"/>
    <property type="match status" value="1"/>
</dbReference>
<dbReference type="InterPro" id="IPR035907">
    <property type="entry name" value="Hppk_sf"/>
</dbReference>
<evidence type="ECO:0000313" key="10">
    <source>
        <dbReference type="Proteomes" id="UP000595095"/>
    </source>
</evidence>
<dbReference type="Pfam" id="PF01288">
    <property type="entry name" value="HPPK"/>
    <property type="match status" value="1"/>
</dbReference>
<evidence type="ECO:0000256" key="7">
    <source>
        <dbReference type="ARBA" id="ARBA00022909"/>
    </source>
</evidence>
<dbReference type="CDD" id="cd00483">
    <property type="entry name" value="HPPK"/>
    <property type="match status" value="1"/>
</dbReference>
<reference evidence="9 10" key="1">
    <citation type="submission" date="2020-11" db="EMBL/GenBank/DDBJ databases">
        <title>Complete genome sequence for Salinimonas sp. strain G2-b.</title>
        <authorList>
            <person name="Park S.-J."/>
        </authorList>
    </citation>
    <scope>NUCLEOTIDE SEQUENCE [LARGE SCALE GENOMIC DNA]</scope>
    <source>
        <strain evidence="9 10">G2-b</strain>
    </source>
</reference>
<dbReference type="InterPro" id="IPR000550">
    <property type="entry name" value="Hppk"/>
</dbReference>
<dbReference type="AlphaFoldDB" id="A0A7S9DWK8"/>
<keyword evidence="6" id="KW-0067">ATP-binding</keyword>
<dbReference type="KEGG" id="smaa:IT774_14065"/>
<evidence type="ECO:0000256" key="1">
    <source>
        <dbReference type="ARBA" id="ARBA00005051"/>
    </source>
</evidence>
<keyword evidence="7" id="KW-0289">Folate biosynthesis</keyword>
<dbReference type="RefSeq" id="WP_195810319.1">
    <property type="nucleotide sequence ID" value="NZ_CP064795.1"/>
</dbReference>
<dbReference type="GO" id="GO:0016301">
    <property type="term" value="F:kinase activity"/>
    <property type="evidence" value="ECO:0007669"/>
    <property type="project" value="UniProtKB-KW"/>
</dbReference>
<sequence>MALHKILISVGSNIDRETHTRAGLASLKCHFSDISCSSVYESEAVGFNGSAFYNLVVQAFTSLPVAQVNDTLKCIEREHGRTHTEKKFCSRTLDLDLLTYDQLVCSTPVVLPREEILYNAFVLKPLAELVPDDTHPVAGRTYQQLWQQFEDADQHLWPVDFTWRDV</sequence>
<gene>
    <name evidence="9" type="primary">folK</name>
    <name evidence="9" type="ORF">IT774_14065</name>
</gene>
<dbReference type="GO" id="GO:0046656">
    <property type="term" value="P:folic acid biosynthetic process"/>
    <property type="evidence" value="ECO:0007669"/>
    <property type="project" value="UniProtKB-KW"/>
</dbReference>
<keyword evidence="4" id="KW-0547">Nucleotide-binding</keyword>
<evidence type="ECO:0000313" key="9">
    <source>
        <dbReference type="EMBL" id="QPG05228.1"/>
    </source>
</evidence>
<dbReference type="Proteomes" id="UP000595095">
    <property type="component" value="Chromosome"/>
</dbReference>
<evidence type="ECO:0000256" key="5">
    <source>
        <dbReference type="ARBA" id="ARBA00022777"/>
    </source>
</evidence>
<keyword evidence="5 9" id="KW-0418">Kinase</keyword>
<proteinExistence type="predicted"/>
<name>A0A7S9DWK8_9ALTE</name>
<dbReference type="SUPFAM" id="SSF55083">
    <property type="entry name" value="6-hydroxymethyl-7,8-dihydropterin pyrophosphokinase, HPPK"/>
    <property type="match status" value="1"/>
</dbReference>
<protein>
    <recommendedName>
        <fullName evidence="2">2-amino-4-hydroxy-6-hydroxymethyldihydropteridine diphosphokinase</fullName>
        <ecNumber evidence="2">2.7.6.3</ecNumber>
    </recommendedName>
</protein>
<evidence type="ECO:0000259" key="8">
    <source>
        <dbReference type="Pfam" id="PF01288"/>
    </source>
</evidence>